<dbReference type="EMBL" id="BX284602">
    <property type="protein sequence ID" value="CAA90102.3"/>
    <property type="molecule type" value="Genomic_DNA"/>
</dbReference>
<evidence type="ECO:0000313" key="4">
    <source>
        <dbReference type="WormBase" id="C07E3.1b"/>
    </source>
</evidence>
<dbReference type="CTD" id="174600"/>
<dbReference type="OrthoDB" id="4822at2759"/>
<dbReference type="AlphaFoldDB" id="Q9U3R2"/>
<name>Q9U3R2_CAEEL</name>
<protein>
    <submittedName>
        <fullName evidence="2">Tuftelin interacting protein N-terminal domain-containing protein</fullName>
    </submittedName>
</protein>
<feature type="domain" description="Tuftelin interacting protein N-terminal" evidence="1">
    <location>
        <begin position="4"/>
        <end position="38"/>
    </location>
</feature>
<dbReference type="ExpressionAtlas" id="Q9U3R2">
    <property type="expression patterns" value="baseline and differential"/>
</dbReference>
<dbReference type="GeneID" id="174600"/>
<dbReference type="HOGENOM" id="CLU_2851779_0_0_1"/>
<gene>
    <name evidence="2 4" type="primary">stip-1</name>
    <name evidence="4" type="ORF">C07E3.1</name>
    <name evidence="2" type="ORF">CELE_C07E3.1</name>
</gene>
<proteinExistence type="predicted"/>
<reference evidence="2 3" key="1">
    <citation type="journal article" date="1998" name="Science">
        <title>Genome sequence of the nematode C. elegans: a platform for investigating biology.</title>
        <authorList>
            <consortium name="The C. elegans sequencing consortium"/>
            <person name="Sulson J.E."/>
            <person name="Waterston R."/>
        </authorList>
    </citation>
    <scope>NUCLEOTIDE SEQUENCE [LARGE SCALE GENOMIC DNA]</scope>
    <source>
        <strain evidence="2 3">Bristol N2</strain>
    </source>
</reference>
<dbReference type="Pfam" id="PF12457">
    <property type="entry name" value="TIP_N"/>
    <property type="match status" value="1"/>
</dbReference>
<evidence type="ECO:0000313" key="2">
    <source>
        <dbReference type="EMBL" id="CAA90102.3"/>
    </source>
</evidence>
<evidence type="ECO:0000259" key="1">
    <source>
        <dbReference type="Pfam" id="PF12457"/>
    </source>
</evidence>
<dbReference type="WormBase" id="C07E3.1b">
    <property type="protein sequence ID" value="CE41503"/>
    <property type="gene ID" value="WBGene00007412"/>
    <property type="gene designation" value="stip-1"/>
</dbReference>
<dbReference type="UCSC" id="C07E3.1a">
    <property type="organism name" value="c. elegans"/>
</dbReference>
<dbReference type="RefSeq" id="NP_001359529.1">
    <property type="nucleotide sequence ID" value="NM_001373788.1"/>
</dbReference>
<evidence type="ECO:0000313" key="3">
    <source>
        <dbReference type="Proteomes" id="UP000001940"/>
    </source>
</evidence>
<sequence>MEDDDGRESFEINDMDLEYAMNPGGRRRFQNKDQATYGGESLHLTATMMTMNKEQAEGLIKNDQK</sequence>
<dbReference type="Proteomes" id="UP000001940">
    <property type="component" value="Chromosome II"/>
</dbReference>
<dbReference type="Bgee" id="WBGene00007412">
    <property type="expression patterns" value="Expressed in embryo and 4 other cell types or tissues"/>
</dbReference>
<dbReference type="InterPro" id="IPR022159">
    <property type="entry name" value="STIP/TFIP11_N"/>
</dbReference>
<organism evidence="2 3">
    <name type="scientific">Caenorhabditis elegans</name>
    <dbReference type="NCBI Taxonomy" id="6239"/>
    <lineage>
        <taxon>Eukaryota</taxon>
        <taxon>Metazoa</taxon>
        <taxon>Ecdysozoa</taxon>
        <taxon>Nematoda</taxon>
        <taxon>Chromadorea</taxon>
        <taxon>Rhabditida</taxon>
        <taxon>Rhabditina</taxon>
        <taxon>Rhabditomorpha</taxon>
        <taxon>Rhabditoidea</taxon>
        <taxon>Rhabditidae</taxon>
        <taxon>Peloderinae</taxon>
        <taxon>Caenorhabditis</taxon>
    </lineage>
</organism>
<dbReference type="AGR" id="WB:WBGene00007412"/>
<accession>Q9U3R2</accession>
<keyword evidence="3" id="KW-1185">Reference proteome</keyword>